<evidence type="ECO:0000256" key="6">
    <source>
        <dbReference type="ARBA" id="ARBA00025111"/>
    </source>
</evidence>
<evidence type="ECO:0000256" key="3">
    <source>
        <dbReference type="ARBA" id="ARBA00022723"/>
    </source>
</evidence>
<feature type="binding site" evidence="8">
    <location>
        <position position="47"/>
    </location>
    <ligand>
        <name>Fe cation</name>
        <dbReference type="ChEBI" id="CHEBI:24875"/>
        <label>1</label>
    </ligand>
</feature>
<dbReference type="InterPro" id="IPR012347">
    <property type="entry name" value="Ferritin-like"/>
</dbReference>
<dbReference type="AlphaFoldDB" id="A0A4W3GWI5"/>
<feature type="domain" description="Ferritin-like diiron" evidence="10">
    <location>
        <begin position="1"/>
        <end position="144"/>
    </location>
</feature>
<dbReference type="InterPro" id="IPR009078">
    <property type="entry name" value="Ferritin-like_SF"/>
</dbReference>
<dbReference type="Gene3D" id="1.20.1260.10">
    <property type="match status" value="1"/>
</dbReference>
<dbReference type="Ensembl" id="ENSCMIT00000007556.1">
    <property type="protein sequence ID" value="ENSCMIP00000007332.1"/>
    <property type="gene ID" value="ENSCMIG00000004026.1"/>
</dbReference>
<evidence type="ECO:0000256" key="4">
    <source>
        <dbReference type="ARBA" id="ARBA00023002"/>
    </source>
</evidence>
<dbReference type="PANTHER" id="PTHR11431">
    <property type="entry name" value="FERRITIN"/>
    <property type="match status" value="1"/>
</dbReference>
<name>A0A4W3GWI5_CALMI</name>
<keyword evidence="4" id="KW-0560">Oxidoreductase</keyword>
<dbReference type="PROSITE" id="PS00204">
    <property type="entry name" value="FERRITIN_2"/>
    <property type="match status" value="1"/>
</dbReference>
<dbReference type="GeneTree" id="ENSGT00950000182841"/>
<dbReference type="OMA" id="FDIDDMA"/>
<reference evidence="11" key="4">
    <citation type="submission" date="2025-08" db="UniProtKB">
        <authorList>
            <consortium name="Ensembl"/>
        </authorList>
    </citation>
    <scope>IDENTIFICATION</scope>
</reference>
<evidence type="ECO:0000256" key="2">
    <source>
        <dbReference type="ARBA" id="ARBA00022434"/>
    </source>
</evidence>
<dbReference type="InterPro" id="IPR014034">
    <property type="entry name" value="Ferritin_CS"/>
</dbReference>
<dbReference type="PANTHER" id="PTHR11431:SF54">
    <property type="entry name" value="FERRITIN"/>
    <property type="match status" value="1"/>
</dbReference>
<evidence type="ECO:0000313" key="11">
    <source>
        <dbReference type="Ensembl" id="ENSCMIP00000007332.1"/>
    </source>
</evidence>
<dbReference type="SUPFAM" id="SSF47240">
    <property type="entry name" value="Ferritin-like"/>
    <property type="match status" value="1"/>
</dbReference>
<dbReference type="InterPro" id="IPR009040">
    <property type="entry name" value="Ferritin-like_diiron"/>
</dbReference>
<proteinExistence type="inferred from homology"/>
<keyword evidence="3 8" id="KW-0479">Metal-binding</keyword>
<dbReference type="FunFam" id="1.20.1260.10:FF:000002">
    <property type="entry name" value="Ferritin, mitochondrial"/>
    <property type="match status" value="1"/>
</dbReference>
<accession>A0A4W3GWI5</accession>
<comment type="function">
    <text evidence="6">Stores iron in a soluble, non-toxic, readily available form. Important for iron homeostasis. Has ferroxidase activity. Iron is taken up in the ferrous form and deposited as ferric hydroxides after oxidation.</text>
</comment>
<dbReference type="Pfam" id="PF00210">
    <property type="entry name" value="Ferritin"/>
    <property type="match status" value="1"/>
</dbReference>
<dbReference type="Proteomes" id="UP000314986">
    <property type="component" value="Unassembled WGS sequence"/>
</dbReference>
<evidence type="ECO:0000256" key="1">
    <source>
        <dbReference type="ARBA" id="ARBA00007513"/>
    </source>
</evidence>
<dbReference type="GO" id="GO:0008198">
    <property type="term" value="F:ferrous iron binding"/>
    <property type="evidence" value="ECO:0007669"/>
    <property type="project" value="TreeGrafter"/>
</dbReference>
<reference evidence="12" key="3">
    <citation type="journal article" date="2014" name="Nature">
        <title>Elephant shark genome provides unique insights into gnathostome evolution.</title>
        <authorList>
            <consortium name="International Elephant Shark Genome Sequencing Consortium"/>
            <person name="Venkatesh B."/>
            <person name="Lee A.P."/>
            <person name="Ravi V."/>
            <person name="Maurya A.K."/>
            <person name="Lian M.M."/>
            <person name="Swann J.B."/>
            <person name="Ohta Y."/>
            <person name="Flajnik M.F."/>
            <person name="Sutoh Y."/>
            <person name="Kasahara M."/>
            <person name="Hoon S."/>
            <person name="Gangu V."/>
            <person name="Roy S.W."/>
            <person name="Irimia M."/>
            <person name="Korzh V."/>
            <person name="Kondrychyn I."/>
            <person name="Lim Z.W."/>
            <person name="Tay B.H."/>
            <person name="Tohari S."/>
            <person name="Kong K.W."/>
            <person name="Ho S."/>
            <person name="Lorente-Galdos B."/>
            <person name="Quilez J."/>
            <person name="Marques-Bonet T."/>
            <person name="Raney B.J."/>
            <person name="Ingham P.W."/>
            <person name="Tay A."/>
            <person name="Hillier L.W."/>
            <person name="Minx P."/>
            <person name="Boehm T."/>
            <person name="Wilson R.K."/>
            <person name="Brenner S."/>
            <person name="Warren W.C."/>
        </authorList>
    </citation>
    <scope>NUCLEOTIDE SEQUENCE [LARGE SCALE GENOMIC DNA]</scope>
</reference>
<comment type="function">
    <text evidence="9">Stores iron in a soluble, non-toxic, readily available form. Important for iron homeostasis. Iron is taken up in the ferrous form and deposited as ferric hydroxides after oxidation.</text>
</comment>
<reference evidence="12" key="1">
    <citation type="journal article" date="2006" name="Science">
        <title>Ancient noncoding elements conserved in the human genome.</title>
        <authorList>
            <person name="Venkatesh B."/>
            <person name="Kirkness E.F."/>
            <person name="Loh Y.H."/>
            <person name="Halpern A.L."/>
            <person name="Lee A.P."/>
            <person name="Johnson J."/>
            <person name="Dandona N."/>
            <person name="Viswanathan L.D."/>
            <person name="Tay A."/>
            <person name="Venter J.C."/>
            <person name="Strausberg R.L."/>
            <person name="Brenner S."/>
        </authorList>
    </citation>
    <scope>NUCLEOTIDE SEQUENCE [LARGE SCALE GENOMIC DNA]</scope>
</reference>
<evidence type="ECO:0000313" key="12">
    <source>
        <dbReference type="Proteomes" id="UP000314986"/>
    </source>
</evidence>
<evidence type="ECO:0000259" key="10">
    <source>
        <dbReference type="PROSITE" id="PS50905"/>
    </source>
</evidence>
<evidence type="ECO:0000256" key="5">
    <source>
        <dbReference type="ARBA" id="ARBA00023004"/>
    </source>
</evidence>
<reference evidence="12" key="2">
    <citation type="journal article" date="2007" name="PLoS Biol.">
        <title>Survey sequencing and comparative analysis of the elephant shark (Callorhinchus milii) genome.</title>
        <authorList>
            <person name="Venkatesh B."/>
            <person name="Kirkness E.F."/>
            <person name="Loh Y.H."/>
            <person name="Halpern A.L."/>
            <person name="Lee A.P."/>
            <person name="Johnson J."/>
            <person name="Dandona N."/>
            <person name="Viswanathan L.D."/>
            <person name="Tay A."/>
            <person name="Venter J.C."/>
            <person name="Strausberg R.L."/>
            <person name="Brenner S."/>
        </authorList>
    </citation>
    <scope>NUCLEOTIDE SEQUENCE [LARGE SCALE GENOMIC DNA]</scope>
</reference>
<reference evidence="11" key="5">
    <citation type="submission" date="2025-09" db="UniProtKB">
        <authorList>
            <consortium name="Ensembl"/>
        </authorList>
    </citation>
    <scope>IDENTIFICATION</scope>
</reference>
<evidence type="ECO:0000256" key="8">
    <source>
        <dbReference type="PIRSR" id="PIRSR601519-1"/>
    </source>
</evidence>
<keyword evidence="2 9" id="KW-0409">Iron storage</keyword>
<dbReference type="GO" id="GO:0004322">
    <property type="term" value="F:ferroxidase activity"/>
    <property type="evidence" value="ECO:0007669"/>
    <property type="project" value="UniProtKB-EC"/>
</dbReference>
<dbReference type="InterPro" id="IPR008331">
    <property type="entry name" value="Ferritin_DPS_dom"/>
</dbReference>
<evidence type="ECO:0000256" key="7">
    <source>
        <dbReference type="ARBA" id="ARBA00047990"/>
    </source>
</evidence>
<sequence>ITSSICRNVYALIICVSYVYMYSCYFDRDDVALPHFSGFYKERSHKERSNAEKLMTFQNQRGGRIILQDIKKPENDEWSNGLEAMQCALQLEKSINQCLLDLHKLGCDKKDPYLCHFLETDYLRQQAETMKTLGGYISRLERLGAPANSMAEYLFDRHTLAESS</sequence>
<dbReference type="GO" id="GO:0006826">
    <property type="term" value="P:iron ion transport"/>
    <property type="evidence" value="ECO:0007669"/>
    <property type="project" value="InterPro"/>
</dbReference>
<dbReference type="GO" id="GO:0008199">
    <property type="term" value="F:ferric iron binding"/>
    <property type="evidence" value="ECO:0007669"/>
    <property type="project" value="InterPro"/>
</dbReference>
<feature type="binding site" evidence="8">
    <location>
        <position position="126"/>
    </location>
    <ligand>
        <name>Fe cation</name>
        <dbReference type="ChEBI" id="CHEBI:24875"/>
        <label>1</label>
    </ligand>
</feature>
<keyword evidence="12" id="KW-1185">Reference proteome</keyword>
<dbReference type="GO" id="GO:0006879">
    <property type="term" value="P:intracellular iron ion homeostasis"/>
    <property type="evidence" value="ECO:0007669"/>
    <property type="project" value="UniProtKB-KW"/>
</dbReference>
<feature type="binding site" evidence="8">
    <location>
        <position position="92"/>
    </location>
    <ligand>
        <name>Fe cation</name>
        <dbReference type="ChEBI" id="CHEBI:24875"/>
        <label>1</label>
    </ligand>
</feature>
<dbReference type="GO" id="GO:0005737">
    <property type="term" value="C:cytoplasm"/>
    <property type="evidence" value="ECO:0007669"/>
    <property type="project" value="TreeGrafter"/>
</dbReference>
<organism evidence="11 12">
    <name type="scientific">Callorhinchus milii</name>
    <name type="common">Ghost shark</name>
    <dbReference type="NCBI Taxonomy" id="7868"/>
    <lineage>
        <taxon>Eukaryota</taxon>
        <taxon>Metazoa</taxon>
        <taxon>Chordata</taxon>
        <taxon>Craniata</taxon>
        <taxon>Vertebrata</taxon>
        <taxon>Chondrichthyes</taxon>
        <taxon>Holocephali</taxon>
        <taxon>Chimaeriformes</taxon>
        <taxon>Callorhinchidae</taxon>
        <taxon>Callorhinchus</taxon>
    </lineage>
</organism>
<protein>
    <recommendedName>
        <fullName evidence="9">Ferritin</fullName>
    </recommendedName>
</protein>
<dbReference type="CDD" id="cd01056">
    <property type="entry name" value="Euk_Ferritin"/>
    <property type="match status" value="1"/>
</dbReference>
<comment type="catalytic activity">
    <reaction evidence="7">
        <text>4 Fe(2+) + O2 + 4 H(+) = 4 Fe(3+) + 2 H2O</text>
        <dbReference type="Rhea" id="RHEA:11148"/>
        <dbReference type="ChEBI" id="CHEBI:15377"/>
        <dbReference type="ChEBI" id="CHEBI:15378"/>
        <dbReference type="ChEBI" id="CHEBI:15379"/>
        <dbReference type="ChEBI" id="CHEBI:29033"/>
        <dbReference type="ChEBI" id="CHEBI:29034"/>
        <dbReference type="EC" id="1.16.3.1"/>
    </reaction>
</comment>
<dbReference type="InterPro" id="IPR001519">
    <property type="entry name" value="Ferritin"/>
</dbReference>
<evidence type="ECO:0000256" key="9">
    <source>
        <dbReference type="RuleBase" id="RU361145"/>
    </source>
</evidence>
<dbReference type="PROSITE" id="PS50905">
    <property type="entry name" value="FERRITIN_LIKE"/>
    <property type="match status" value="1"/>
</dbReference>
<comment type="similarity">
    <text evidence="1 9">Belongs to the ferritin family.</text>
</comment>
<keyword evidence="5 8" id="KW-0408">Iron</keyword>